<feature type="transmembrane region" description="Helical" evidence="5">
    <location>
        <begin position="244"/>
        <end position="269"/>
    </location>
</feature>
<dbReference type="PANTHER" id="PTHR10846">
    <property type="entry name" value="SODIUM/POTASSIUM/CALCIUM EXCHANGER"/>
    <property type="match status" value="1"/>
</dbReference>
<evidence type="ECO:0000313" key="7">
    <source>
        <dbReference type="EMBL" id="SMC75548.1"/>
    </source>
</evidence>
<dbReference type="NCBIfam" id="TIGR00367">
    <property type="entry name" value="calcium/sodium antiporter"/>
    <property type="match status" value="1"/>
</dbReference>
<reference evidence="7 8" key="1">
    <citation type="submission" date="2017-04" db="EMBL/GenBank/DDBJ databases">
        <authorList>
            <person name="Afonso C.L."/>
            <person name="Miller P.J."/>
            <person name="Scott M.A."/>
            <person name="Spackman E."/>
            <person name="Goraichik I."/>
            <person name="Dimitrov K.M."/>
            <person name="Suarez D.L."/>
            <person name="Swayne D.E."/>
        </authorList>
    </citation>
    <scope>NUCLEOTIDE SEQUENCE [LARGE SCALE GENOMIC DNA]</scope>
    <source>
        <strain evidence="7 8">CGMCC 1.10972</strain>
    </source>
</reference>
<organism evidence="7 8">
    <name type="scientific">Fulvimarina manganoxydans</name>
    <dbReference type="NCBI Taxonomy" id="937218"/>
    <lineage>
        <taxon>Bacteria</taxon>
        <taxon>Pseudomonadati</taxon>
        <taxon>Pseudomonadota</taxon>
        <taxon>Alphaproteobacteria</taxon>
        <taxon>Hyphomicrobiales</taxon>
        <taxon>Aurantimonadaceae</taxon>
        <taxon>Fulvimarina</taxon>
    </lineage>
</organism>
<evidence type="ECO:0000256" key="2">
    <source>
        <dbReference type="ARBA" id="ARBA00022692"/>
    </source>
</evidence>
<feature type="domain" description="Sodium/calcium exchanger membrane region" evidence="6">
    <location>
        <begin position="181"/>
        <end position="319"/>
    </location>
</feature>
<protein>
    <submittedName>
        <fullName evidence="7">Cation:H+ antiporter</fullName>
    </submittedName>
</protein>
<dbReference type="InterPro" id="IPR004837">
    <property type="entry name" value="NaCa_Exmemb"/>
</dbReference>
<dbReference type="RefSeq" id="WP_084409913.1">
    <property type="nucleotide sequence ID" value="NZ_FWXR01000007.1"/>
</dbReference>
<feature type="transmembrane region" description="Helical" evidence="5">
    <location>
        <begin position="127"/>
        <end position="145"/>
    </location>
</feature>
<gene>
    <name evidence="7" type="ORF">SAMN06297251_10793</name>
</gene>
<accession>A0A1W2BSJ3</accession>
<feature type="domain" description="Sodium/calcium exchanger membrane region" evidence="6">
    <location>
        <begin position="6"/>
        <end position="144"/>
    </location>
</feature>
<feature type="transmembrane region" description="Helical" evidence="5">
    <location>
        <begin position="68"/>
        <end position="92"/>
    </location>
</feature>
<comment type="subcellular location">
    <subcellularLocation>
        <location evidence="1">Membrane</location>
        <topology evidence="1">Multi-pass membrane protein</topology>
    </subcellularLocation>
</comment>
<dbReference type="STRING" id="937218.SAMN06297251_10793"/>
<dbReference type="GO" id="GO:0008273">
    <property type="term" value="F:calcium, potassium:sodium antiporter activity"/>
    <property type="evidence" value="ECO:0007669"/>
    <property type="project" value="TreeGrafter"/>
</dbReference>
<dbReference type="InterPro" id="IPR004481">
    <property type="entry name" value="K/Na/Ca-exchanger"/>
</dbReference>
<dbReference type="Pfam" id="PF01699">
    <property type="entry name" value="Na_Ca_ex"/>
    <property type="match status" value="2"/>
</dbReference>
<proteinExistence type="predicted"/>
<dbReference type="AlphaFoldDB" id="A0A1W2BSJ3"/>
<feature type="transmembrane region" description="Helical" evidence="5">
    <location>
        <begin position="177"/>
        <end position="198"/>
    </location>
</feature>
<keyword evidence="4 5" id="KW-0472">Membrane</keyword>
<evidence type="ECO:0000313" key="8">
    <source>
        <dbReference type="Proteomes" id="UP000192656"/>
    </source>
</evidence>
<feature type="transmembrane region" description="Helical" evidence="5">
    <location>
        <begin position="104"/>
        <end position="121"/>
    </location>
</feature>
<evidence type="ECO:0000256" key="5">
    <source>
        <dbReference type="SAM" id="Phobius"/>
    </source>
</evidence>
<evidence type="ECO:0000259" key="6">
    <source>
        <dbReference type="Pfam" id="PF01699"/>
    </source>
</evidence>
<dbReference type="Proteomes" id="UP000192656">
    <property type="component" value="Unassembled WGS sequence"/>
</dbReference>
<feature type="transmembrane region" description="Helical" evidence="5">
    <location>
        <begin position="275"/>
        <end position="296"/>
    </location>
</feature>
<dbReference type="EMBL" id="FWXR01000007">
    <property type="protein sequence ID" value="SMC75548.1"/>
    <property type="molecule type" value="Genomic_DNA"/>
</dbReference>
<dbReference type="GO" id="GO:0005262">
    <property type="term" value="F:calcium channel activity"/>
    <property type="evidence" value="ECO:0007669"/>
    <property type="project" value="TreeGrafter"/>
</dbReference>
<feature type="transmembrane region" description="Helical" evidence="5">
    <location>
        <begin position="39"/>
        <end position="62"/>
    </location>
</feature>
<dbReference type="Gene3D" id="1.20.1420.30">
    <property type="entry name" value="NCX, central ion-binding region"/>
    <property type="match status" value="1"/>
</dbReference>
<evidence type="ECO:0000256" key="3">
    <source>
        <dbReference type="ARBA" id="ARBA00022989"/>
    </source>
</evidence>
<keyword evidence="3 5" id="KW-1133">Transmembrane helix</keyword>
<feature type="transmembrane region" description="Helical" evidence="5">
    <location>
        <begin position="213"/>
        <end position="237"/>
    </location>
</feature>
<keyword evidence="8" id="KW-1185">Reference proteome</keyword>
<dbReference type="PANTHER" id="PTHR10846:SF8">
    <property type="entry name" value="INNER MEMBRANE PROTEIN YRBG"/>
    <property type="match status" value="1"/>
</dbReference>
<dbReference type="GO" id="GO:0006874">
    <property type="term" value="P:intracellular calcium ion homeostasis"/>
    <property type="evidence" value="ECO:0007669"/>
    <property type="project" value="TreeGrafter"/>
</dbReference>
<feature type="transmembrane region" description="Helical" evidence="5">
    <location>
        <begin position="6"/>
        <end position="27"/>
    </location>
</feature>
<dbReference type="OrthoDB" id="9794225at2"/>
<evidence type="ECO:0000256" key="4">
    <source>
        <dbReference type="ARBA" id="ARBA00023136"/>
    </source>
</evidence>
<dbReference type="InterPro" id="IPR044880">
    <property type="entry name" value="NCX_ion-bd_dom_sf"/>
</dbReference>
<keyword evidence="2 5" id="KW-0812">Transmembrane</keyword>
<evidence type="ECO:0000256" key="1">
    <source>
        <dbReference type="ARBA" id="ARBA00004141"/>
    </source>
</evidence>
<dbReference type="Gene3D" id="6.10.280.80">
    <property type="entry name" value="NCX, peripheral helical region"/>
    <property type="match status" value="1"/>
</dbReference>
<feature type="transmembrane region" description="Helical" evidence="5">
    <location>
        <begin position="303"/>
        <end position="321"/>
    </location>
</feature>
<dbReference type="GO" id="GO:0005886">
    <property type="term" value="C:plasma membrane"/>
    <property type="evidence" value="ECO:0007669"/>
    <property type="project" value="TreeGrafter"/>
</dbReference>
<name>A0A1W2BSJ3_9HYPH</name>
<sequence length="322" mass="32735">MLVDSAYVIAGLVLLFFGGEALVRGSVAIAERMGISKLIVGLVIVGFGTSAPELLVSLQAALDGAPDISIGNVVGSNIANVLLVIGLAAAIAPVANTDRSLRRDLVVVVASAAFACALFLTGEIGRLSGLALVAGLTAYLGYSVFAERRRRKLAQGTLDEADVVPGAEAGGLTEKPLIAGLAVLGGIAALVFGARLLVTGATGIARDFGVSEAVIGLTIVAIGTSLPELATALVAAVKREAEVVLANVVGSGIFNVLCILGITALIAPIPVAERFAYMDGPIMLAISALAALFLWYRDRIGRLVGASMLVVYGAYIAVQNAL</sequence>